<keyword evidence="2" id="KW-1185">Reference proteome</keyword>
<reference evidence="1" key="1">
    <citation type="submission" date="2023-03" db="EMBL/GenBank/DDBJ databases">
        <title>Massive genome expansion in bonnet fungi (Mycena s.s.) driven by repeated elements and novel gene families across ecological guilds.</title>
        <authorList>
            <consortium name="Lawrence Berkeley National Laboratory"/>
            <person name="Harder C.B."/>
            <person name="Miyauchi S."/>
            <person name="Viragh M."/>
            <person name="Kuo A."/>
            <person name="Thoen E."/>
            <person name="Andreopoulos B."/>
            <person name="Lu D."/>
            <person name="Skrede I."/>
            <person name="Drula E."/>
            <person name="Henrissat B."/>
            <person name="Morin E."/>
            <person name="Kohler A."/>
            <person name="Barry K."/>
            <person name="LaButti K."/>
            <person name="Morin E."/>
            <person name="Salamov A."/>
            <person name="Lipzen A."/>
            <person name="Mereny Z."/>
            <person name="Hegedus B."/>
            <person name="Baldrian P."/>
            <person name="Stursova M."/>
            <person name="Weitz H."/>
            <person name="Taylor A."/>
            <person name="Grigoriev I.V."/>
            <person name="Nagy L.G."/>
            <person name="Martin F."/>
            <person name="Kauserud H."/>
        </authorList>
    </citation>
    <scope>NUCLEOTIDE SEQUENCE</scope>
    <source>
        <strain evidence="1">CBHHK173m</strain>
    </source>
</reference>
<evidence type="ECO:0000313" key="2">
    <source>
        <dbReference type="Proteomes" id="UP001222325"/>
    </source>
</evidence>
<dbReference type="AlphaFoldDB" id="A0AAD6U2F4"/>
<protein>
    <submittedName>
        <fullName evidence="1">Uncharacterized protein</fullName>
    </submittedName>
</protein>
<name>A0AAD6U2F4_9AGAR</name>
<organism evidence="1 2">
    <name type="scientific">Mycena belliarum</name>
    <dbReference type="NCBI Taxonomy" id="1033014"/>
    <lineage>
        <taxon>Eukaryota</taxon>
        <taxon>Fungi</taxon>
        <taxon>Dikarya</taxon>
        <taxon>Basidiomycota</taxon>
        <taxon>Agaricomycotina</taxon>
        <taxon>Agaricomycetes</taxon>
        <taxon>Agaricomycetidae</taxon>
        <taxon>Agaricales</taxon>
        <taxon>Marasmiineae</taxon>
        <taxon>Mycenaceae</taxon>
        <taxon>Mycena</taxon>
    </lineage>
</organism>
<accession>A0AAD6U2F4</accession>
<dbReference type="Proteomes" id="UP001222325">
    <property type="component" value="Unassembled WGS sequence"/>
</dbReference>
<proteinExistence type="predicted"/>
<comment type="caution">
    <text evidence="1">The sequence shown here is derived from an EMBL/GenBank/DDBJ whole genome shotgun (WGS) entry which is preliminary data.</text>
</comment>
<dbReference type="EMBL" id="JARJCN010000034">
    <property type="protein sequence ID" value="KAJ7085472.1"/>
    <property type="molecule type" value="Genomic_DNA"/>
</dbReference>
<gene>
    <name evidence="1" type="ORF">B0H15DRAFT_376678</name>
</gene>
<evidence type="ECO:0000313" key="1">
    <source>
        <dbReference type="EMBL" id="KAJ7085472.1"/>
    </source>
</evidence>
<sequence length="131" mass="14546">MRVGIDQVSHLAHGLGVSRECVDHDLDNAHGADARGVVKLNLVRAVLDRTSLMKPGLGVVSALLARYNDAFVGPLKRWEAHTRDVGGHMGCLRADVGLLDGKDLRKVFYDWETWDNTKMVHITSLVYIQEN</sequence>